<sequence>MNKLPNELLDIIWNHYWGFKYSEEVVKEINLPNNEINKILLFLRNHFINNKNEIYDKQITHYLEKYNASLLEINKNKGLRLLYKLNNPLLHYCFDEEYWQSCFHNVRDELKAITIFSIIFNNPDLRYKLLYRFTKL</sequence>
<reference evidence="1" key="1">
    <citation type="journal article" date="2020" name="Nature">
        <title>Giant virus diversity and host interactions through global metagenomics.</title>
        <authorList>
            <person name="Schulz F."/>
            <person name="Roux S."/>
            <person name="Paez-Espino D."/>
            <person name="Jungbluth S."/>
            <person name="Walsh D.A."/>
            <person name="Denef V.J."/>
            <person name="McMahon K.D."/>
            <person name="Konstantinidis K.T."/>
            <person name="Eloe-Fadrosh E.A."/>
            <person name="Kyrpides N.C."/>
            <person name="Woyke T."/>
        </authorList>
    </citation>
    <scope>NUCLEOTIDE SEQUENCE</scope>
    <source>
        <strain evidence="1">GVMAG-M-3300023109-53</strain>
    </source>
</reference>
<proteinExistence type="predicted"/>
<protein>
    <submittedName>
        <fullName evidence="1">Uncharacterized protein</fullName>
    </submittedName>
</protein>
<organism evidence="1">
    <name type="scientific">viral metagenome</name>
    <dbReference type="NCBI Taxonomy" id="1070528"/>
    <lineage>
        <taxon>unclassified sequences</taxon>
        <taxon>metagenomes</taxon>
        <taxon>organismal metagenomes</taxon>
    </lineage>
</organism>
<dbReference type="AlphaFoldDB" id="A0A6C0CVU7"/>
<accession>A0A6C0CVU7</accession>
<evidence type="ECO:0000313" key="1">
    <source>
        <dbReference type="EMBL" id="QHT08966.1"/>
    </source>
</evidence>
<dbReference type="EMBL" id="MN739504">
    <property type="protein sequence ID" value="QHT08966.1"/>
    <property type="molecule type" value="Genomic_DNA"/>
</dbReference>
<name>A0A6C0CVU7_9ZZZZ</name>